<dbReference type="Proteomes" id="UP001516023">
    <property type="component" value="Unassembled WGS sequence"/>
</dbReference>
<keyword evidence="1" id="KW-1133">Transmembrane helix</keyword>
<keyword evidence="1" id="KW-0812">Transmembrane</keyword>
<organism evidence="2 3">
    <name type="scientific">Cyclotella cryptica</name>
    <dbReference type="NCBI Taxonomy" id="29204"/>
    <lineage>
        <taxon>Eukaryota</taxon>
        <taxon>Sar</taxon>
        <taxon>Stramenopiles</taxon>
        <taxon>Ochrophyta</taxon>
        <taxon>Bacillariophyta</taxon>
        <taxon>Coscinodiscophyceae</taxon>
        <taxon>Thalassiosirophycidae</taxon>
        <taxon>Stephanodiscales</taxon>
        <taxon>Stephanodiscaceae</taxon>
        <taxon>Cyclotella</taxon>
    </lineage>
</organism>
<dbReference type="AlphaFoldDB" id="A0ABD3PLF8"/>
<keyword evidence="3" id="KW-1185">Reference proteome</keyword>
<keyword evidence="1" id="KW-0472">Membrane</keyword>
<reference evidence="2 3" key="1">
    <citation type="journal article" date="2020" name="G3 (Bethesda)">
        <title>Improved Reference Genome for Cyclotella cryptica CCMP332, a Model for Cell Wall Morphogenesis, Salinity Adaptation, and Lipid Production in Diatoms (Bacillariophyta).</title>
        <authorList>
            <person name="Roberts W.R."/>
            <person name="Downey K.M."/>
            <person name="Ruck E.C."/>
            <person name="Traller J.C."/>
            <person name="Alverson A.J."/>
        </authorList>
    </citation>
    <scope>NUCLEOTIDE SEQUENCE [LARGE SCALE GENOMIC DNA]</scope>
    <source>
        <strain evidence="2 3">CCMP332</strain>
    </source>
</reference>
<name>A0ABD3PLF8_9STRA</name>
<evidence type="ECO:0000256" key="1">
    <source>
        <dbReference type="SAM" id="Phobius"/>
    </source>
</evidence>
<dbReference type="PANTHER" id="PTHR36359:SF1">
    <property type="entry name" value="PROTEIN RESISTANCE TO PHYTOPHTHORA 1, CHLOROPLASTIC"/>
    <property type="match status" value="1"/>
</dbReference>
<feature type="transmembrane region" description="Helical" evidence="1">
    <location>
        <begin position="237"/>
        <end position="255"/>
    </location>
</feature>
<protein>
    <submittedName>
        <fullName evidence="2">Uncharacterized protein</fullName>
    </submittedName>
</protein>
<accession>A0ABD3PLF8</accession>
<dbReference type="EMBL" id="JABMIG020000149">
    <property type="protein sequence ID" value="KAL3788934.1"/>
    <property type="molecule type" value="Genomic_DNA"/>
</dbReference>
<feature type="transmembrane region" description="Helical" evidence="1">
    <location>
        <begin position="329"/>
        <end position="348"/>
    </location>
</feature>
<dbReference type="PANTHER" id="PTHR36359">
    <property type="entry name" value="PROTEIN RESISTANCE TO PHYTOPHTHORA 1, CHLOROPLASTIC"/>
    <property type="match status" value="1"/>
</dbReference>
<sequence length="383" mass="41600">MPSTNPTIRRTTLTSFAAGVLCVVCCQYSNVSSVQAFTLPAGSTRSVGSISSSSAALSSNKDNLFFATVVDEKEESNPKVATQEGGGGGETRKGVQLFSEETLREANDALTSVGWSGVAPASTSTLNISEDEMGELTSDDPFVKEINESIQREMGVGLDELLNPAKVVNLERDLYNLRNELATLTNAAIDTSLPLVSQTYDAGGGGETADTIRVKISKKEKDLALERRSVFRGWLKNVFLGQAILSMALSYVMATNPDAIFGSFDWYNNISNMDTSISVLGFWWWWLFIVPSLRSRRPTGKEKKALDMAFLGTPLISLLSPVVTKDTGLIWLANFVVVAGSYGFAFLVEDEEEGEDGGDQPGWLKFIYKSLDFGSGRERGARK</sequence>
<evidence type="ECO:0000313" key="3">
    <source>
        <dbReference type="Proteomes" id="UP001516023"/>
    </source>
</evidence>
<comment type="caution">
    <text evidence="2">The sequence shown here is derived from an EMBL/GenBank/DDBJ whole genome shotgun (WGS) entry which is preliminary data.</text>
</comment>
<dbReference type="InterPro" id="IPR044966">
    <property type="entry name" value="RPH1"/>
</dbReference>
<feature type="transmembrane region" description="Helical" evidence="1">
    <location>
        <begin position="275"/>
        <end position="293"/>
    </location>
</feature>
<proteinExistence type="predicted"/>
<gene>
    <name evidence="2" type="ORF">HJC23_000218</name>
</gene>
<feature type="transmembrane region" description="Helical" evidence="1">
    <location>
        <begin position="305"/>
        <end position="323"/>
    </location>
</feature>
<evidence type="ECO:0000313" key="2">
    <source>
        <dbReference type="EMBL" id="KAL3788934.1"/>
    </source>
</evidence>